<dbReference type="CDD" id="cd00118">
    <property type="entry name" value="LysM"/>
    <property type="match status" value="1"/>
</dbReference>
<dbReference type="Proteomes" id="UP000255508">
    <property type="component" value="Unassembled WGS sequence"/>
</dbReference>
<dbReference type="EMBL" id="QFXD01000129">
    <property type="protein sequence ID" value="RDH91192.1"/>
    <property type="molecule type" value="Genomic_DNA"/>
</dbReference>
<comment type="caution">
    <text evidence="4">The sequence shown here is derived from an EMBL/GenBank/DDBJ whole genome shotgun (WGS) entry which is preliminary data.</text>
</comment>
<dbReference type="InterPro" id="IPR011055">
    <property type="entry name" value="Dup_hybrid_motif"/>
</dbReference>
<dbReference type="CDD" id="cd12797">
    <property type="entry name" value="M23_peptidase"/>
    <property type="match status" value="1"/>
</dbReference>
<dbReference type="InterPro" id="IPR036779">
    <property type="entry name" value="LysM_dom_sf"/>
</dbReference>
<dbReference type="GO" id="GO:0009279">
    <property type="term" value="C:cell outer membrane"/>
    <property type="evidence" value="ECO:0007669"/>
    <property type="project" value="TreeGrafter"/>
</dbReference>
<dbReference type="InterPro" id="IPR018392">
    <property type="entry name" value="LysM"/>
</dbReference>
<accession>A0A370DY61</accession>
<dbReference type="GO" id="GO:0004222">
    <property type="term" value="F:metalloendopeptidase activity"/>
    <property type="evidence" value="ECO:0007669"/>
    <property type="project" value="TreeGrafter"/>
</dbReference>
<evidence type="ECO:0000256" key="2">
    <source>
        <dbReference type="SAM" id="MobiDB-lite"/>
    </source>
</evidence>
<dbReference type="Pfam" id="PF01476">
    <property type="entry name" value="LysM"/>
    <property type="match status" value="1"/>
</dbReference>
<evidence type="ECO:0000259" key="3">
    <source>
        <dbReference type="PROSITE" id="PS51782"/>
    </source>
</evidence>
<feature type="domain" description="LysM" evidence="3">
    <location>
        <begin position="43"/>
        <end position="88"/>
    </location>
</feature>
<evidence type="ECO:0000313" key="4">
    <source>
        <dbReference type="EMBL" id="RDH91192.1"/>
    </source>
</evidence>
<comment type="similarity">
    <text evidence="1">Belongs to the E.coli NlpD/Haemophilus LppB family.</text>
</comment>
<evidence type="ECO:0000313" key="5">
    <source>
        <dbReference type="Proteomes" id="UP000255508"/>
    </source>
</evidence>
<protein>
    <recommendedName>
        <fullName evidence="3">LysM domain-containing protein</fullName>
    </recommendedName>
</protein>
<dbReference type="Gene3D" id="3.10.350.10">
    <property type="entry name" value="LysM domain"/>
    <property type="match status" value="1"/>
</dbReference>
<dbReference type="PANTHER" id="PTHR21666">
    <property type="entry name" value="PEPTIDASE-RELATED"/>
    <property type="match status" value="1"/>
</dbReference>
<dbReference type="SUPFAM" id="SSF51261">
    <property type="entry name" value="Duplicated hybrid motif"/>
    <property type="match status" value="1"/>
</dbReference>
<name>A0A370DY61_9GAMM</name>
<dbReference type="Gene3D" id="2.70.70.10">
    <property type="entry name" value="Glucose Permease (Domain IIA)"/>
    <property type="match status" value="1"/>
</dbReference>
<evidence type="ECO:0000256" key="1">
    <source>
        <dbReference type="ARBA" id="ARBA00038420"/>
    </source>
</evidence>
<dbReference type="Pfam" id="PF01551">
    <property type="entry name" value="Peptidase_M23"/>
    <property type="match status" value="1"/>
</dbReference>
<dbReference type="PROSITE" id="PS51782">
    <property type="entry name" value="LYSM"/>
    <property type="match status" value="1"/>
</dbReference>
<dbReference type="InterPro" id="IPR016047">
    <property type="entry name" value="M23ase_b-sheet_dom"/>
</dbReference>
<gene>
    <name evidence="4" type="ORF">DIZ79_06880</name>
</gene>
<dbReference type="InterPro" id="IPR050570">
    <property type="entry name" value="Cell_wall_metabolism_enzyme"/>
</dbReference>
<sequence>MTDGLLVIGLALLAGGLTACGSTGGGAPVSSRTAEHKVVKSTGYYKVRSGDTLYAIAWRQGLDYHRLAAWNGIRGPKYRIYPGQRLRLTRPPSRNAALTKPKRSQGQPVVTPAKKRVKVEPIVPKQAKTGTAAKIGKESVKLSWRWPTSGRVVQTYSSRDRNRKRIRISGHPGQPVKAAEAGRVVYSGSGLVGYGNLIIIKHNNNFLSAYGYNRKLLVKEGDKVARGDRIADMGLPRKGAEPLLHFEIRKQGKPVNPLGLLPRNR</sequence>
<dbReference type="PANTHER" id="PTHR21666:SF263">
    <property type="entry name" value="MUREIN HYDROLASE ACTIVATOR NLPD"/>
    <property type="match status" value="1"/>
</dbReference>
<proteinExistence type="inferred from homology"/>
<dbReference type="AlphaFoldDB" id="A0A370DY61"/>
<organism evidence="4 5">
    <name type="scientific">endosymbiont of Lamellibrachia luymesi</name>
    <dbReference type="NCBI Taxonomy" id="2200907"/>
    <lineage>
        <taxon>Bacteria</taxon>
        <taxon>Pseudomonadati</taxon>
        <taxon>Pseudomonadota</taxon>
        <taxon>Gammaproteobacteria</taxon>
        <taxon>sulfur-oxidizing symbionts</taxon>
    </lineage>
</organism>
<reference evidence="4 5" key="1">
    <citation type="journal article" date="2018" name="ISME J.">
        <title>Endosymbiont genomes yield clues of tubeworm success.</title>
        <authorList>
            <person name="Li Y."/>
            <person name="Liles M.R."/>
            <person name="Halanych K.M."/>
        </authorList>
    </citation>
    <scope>NUCLEOTIDE SEQUENCE [LARGE SCALE GENOMIC DNA]</scope>
    <source>
        <strain evidence="4">A1422</strain>
    </source>
</reference>
<feature type="region of interest" description="Disordered" evidence="2">
    <location>
        <begin position="89"/>
        <end position="116"/>
    </location>
</feature>
<dbReference type="SMART" id="SM00257">
    <property type="entry name" value="LysM"/>
    <property type="match status" value="1"/>
</dbReference>
<dbReference type="GO" id="GO:0032153">
    <property type="term" value="C:cell division site"/>
    <property type="evidence" value="ECO:0007669"/>
    <property type="project" value="TreeGrafter"/>
</dbReference>